<keyword evidence="3" id="KW-1185">Reference proteome</keyword>
<dbReference type="AlphaFoldDB" id="A0A1Q8RQJ1"/>
<name>A0A1Q8RQJ1_9PEZI</name>
<accession>A0A1Q8RQJ1</accession>
<dbReference type="EMBL" id="MPGH01000117">
    <property type="protein sequence ID" value="OLN86572.1"/>
    <property type="molecule type" value="Genomic_DNA"/>
</dbReference>
<comment type="caution">
    <text evidence="2">The sequence shown here is derived from an EMBL/GenBank/DDBJ whole genome shotgun (WGS) entry which is preliminary data.</text>
</comment>
<evidence type="ECO:0000313" key="3">
    <source>
        <dbReference type="Proteomes" id="UP000186583"/>
    </source>
</evidence>
<protein>
    <submittedName>
        <fullName evidence="2">Uncharacterized protein</fullName>
    </submittedName>
</protein>
<organism evidence="2 3">
    <name type="scientific">Colletotrichum chlorophyti</name>
    <dbReference type="NCBI Taxonomy" id="708187"/>
    <lineage>
        <taxon>Eukaryota</taxon>
        <taxon>Fungi</taxon>
        <taxon>Dikarya</taxon>
        <taxon>Ascomycota</taxon>
        <taxon>Pezizomycotina</taxon>
        <taxon>Sordariomycetes</taxon>
        <taxon>Hypocreomycetidae</taxon>
        <taxon>Glomerellales</taxon>
        <taxon>Glomerellaceae</taxon>
        <taxon>Colletotrichum</taxon>
    </lineage>
</organism>
<feature type="region of interest" description="Disordered" evidence="1">
    <location>
        <begin position="76"/>
        <end position="110"/>
    </location>
</feature>
<evidence type="ECO:0000313" key="2">
    <source>
        <dbReference type="EMBL" id="OLN86572.1"/>
    </source>
</evidence>
<dbReference type="Proteomes" id="UP000186583">
    <property type="component" value="Unassembled WGS sequence"/>
</dbReference>
<feature type="compositionally biased region" description="Basic and acidic residues" evidence="1">
    <location>
        <begin position="1"/>
        <end position="24"/>
    </location>
</feature>
<dbReference type="OrthoDB" id="4848154at2759"/>
<feature type="region of interest" description="Disordered" evidence="1">
    <location>
        <begin position="1"/>
        <end position="33"/>
    </location>
</feature>
<gene>
    <name evidence="2" type="ORF">CCHL11_08533</name>
</gene>
<evidence type="ECO:0000256" key="1">
    <source>
        <dbReference type="SAM" id="MobiDB-lite"/>
    </source>
</evidence>
<reference evidence="2 3" key="1">
    <citation type="submission" date="2016-11" db="EMBL/GenBank/DDBJ databases">
        <title>Draft Genome Assembly of Colletotrichum chlorophyti a pathogen of herbaceous plants.</title>
        <authorList>
            <person name="Gan P."/>
            <person name="Narusaka M."/>
            <person name="Tsushima A."/>
            <person name="Narusaka Y."/>
            <person name="Takano Y."/>
            <person name="Shirasu K."/>
        </authorList>
    </citation>
    <scope>NUCLEOTIDE SEQUENCE [LARGE SCALE GENOMIC DNA]</scope>
    <source>
        <strain evidence="2 3">NTL11</strain>
    </source>
</reference>
<proteinExistence type="predicted"/>
<sequence length="285" mass="31953">MPTAKDAKNAKAERPPAPNKDDIHTSTIDTNPFPLDMTQGMLTRKALPPFNLHRTVRRRSSAEILADLDRIHHGADPASSYLTTPIPIRRPHTPMKSSRSSPPPEDVESDVFKTPEGARAVTELAVFAIDTSPPSSGSKRSVDTDGDVCILNAVGTSLEAAHYRLREEIRATVVQTVHDNFEFERHRLAEEIKRDVLATIEDDIKWLVNDNFDRALALAVGEPEESEVAAVQFVREKLRHMSDGAMVRVFCTQEMLEVLRKLVNTVDMDMKMAAWSLVETDDYWI</sequence>